<protein>
    <submittedName>
        <fullName evidence="1">Uncharacterized protein</fullName>
    </submittedName>
</protein>
<reference evidence="2" key="1">
    <citation type="journal article" date="2019" name="Int. J. Syst. Evol. Microbiol.">
        <title>The Global Catalogue of Microorganisms (GCM) 10K type strain sequencing project: providing services to taxonomists for standard genome sequencing and annotation.</title>
        <authorList>
            <consortium name="The Broad Institute Genomics Platform"/>
            <consortium name="The Broad Institute Genome Sequencing Center for Infectious Disease"/>
            <person name="Wu L."/>
            <person name="Ma J."/>
        </authorList>
    </citation>
    <scope>NUCLEOTIDE SEQUENCE [LARGE SCALE GENOMIC DNA]</scope>
    <source>
        <strain evidence="2">JCM 16722</strain>
    </source>
</reference>
<evidence type="ECO:0000313" key="1">
    <source>
        <dbReference type="EMBL" id="GAA4180882.1"/>
    </source>
</evidence>
<name>A0ABP8AAL6_9SPHI</name>
<dbReference type="Proteomes" id="UP001500167">
    <property type="component" value="Unassembled WGS sequence"/>
</dbReference>
<gene>
    <name evidence="1" type="ORF">GCM10022218_35810</name>
</gene>
<evidence type="ECO:0000313" key="2">
    <source>
        <dbReference type="Proteomes" id="UP001500167"/>
    </source>
</evidence>
<organism evidence="1 2">
    <name type="scientific">Sphingobacterium ginsenosidimutans</name>
    <dbReference type="NCBI Taxonomy" id="687845"/>
    <lineage>
        <taxon>Bacteria</taxon>
        <taxon>Pseudomonadati</taxon>
        <taxon>Bacteroidota</taxon>
        <taxon>Sphingobacteriia</taxon>
        <taxon>Sphingobacteriales</taxon>
        <taxon>Sphingobacteriaceae</taxon>
        <taxon>Sphingobacterium</taxon>
    </lineage>
</organism>
<sequence length="84" mass="9753">MITEEYSLFQKTNKTAVDIKTVNFCLGKITDQKIGKIKSPLKSDSFPVNVLWNTALRKKSLIINRTRKKIKSGETRCFRRSYIL</sequence>
<keyword evidence="2" id="KW-1185">Reference proteome</keyword>
<proteinExistence type="predicted"/>
<dbReference type="EMBL" id="BAAAZK010000007">
    <property type="protein sequence ID" value="GAA4180882.1"/>
    <property type="molecule type" value="Genomic_DNA"/>
</dbReference>
<accession>A0ABP8AAL6</accession>
<comment type="caution">
    <text evidence="1">The sequence shown here is derived from an EMBL/GenBank/DDBJ whole genome shotgun (WGS) entry which is preliminary data.</text>
</comment>